<proteinExistence type="predicted"/>
<dbReference type="EMBL" id="AZHF01000004">
    <property type="protein sequence ID" value="OAA75959.1"/>
    <property type="molecule type" value="Genomic_DNA"/>
</dbReference>
<dbReference type="AlphaFoldDB" id="A0A162N5Q2"/>
<feature type="chain" id="PRO_5007837897" evidence="1">
    <location>
        <begin position="18"/>
        <end position="89"/>
    </location>
</feature>
<keyword evidence="1" id="KW-0732">Signal</keyword>
<evidence type="ECO:0000256" key="1">
    <source>
        <dbReference type="SAM" id="SignalP"/>
    </source>
</evidence>
<protein>
    <submittedName>
        <fullName evidence="2">Uncharacterized protein</fullName>
    </submittedName>
</protein>
<evidence type="ECO:0000313" key="3">
    <source>
        <dbReference type="Proteomes" id="UP000076881"/>
    </source>
</evidence>
<feature type="signal peptide" evidence="1">
    <location>
        <begin position="1"/>
        <end position="17"/>
    </location>
</feature>
<dbReference type="OrthoDB" id="4611802at2759"/>
<accession>A0A162N5Q2</accession>
<dbReference type="Proteomes" id="UP000076881">
    <property type="component" value="Unassembled WGS sequence"/>
</dbReference>
<keyword evidence="3" id="KW-1185">Reference proteome</keyword>
<gene>
    <name evidence="2" type="ORF">LEL_05643</name>
</gene>
<sequence>MKFIVFAVATLASFVTASPEASGETTKCKPATYRCQSSHKGWEVCNTSGQWVFAGACPARTVCKFNEANGSPYCLPRGFKAVKDGEDEM</sequence>
<evidence type="ECO:0000313" key="2">
    <source>
        <dbReference type="EMBL" id="OAA75959.1"/>
    </source>
</evidence>
<organism evidence="2 3">
    <name type="scientific">Akanthomyces lecanii RCEF 1005</name>
    <dbReference type="NCBI Taxonomy" id="1081108"/>
    <lineage>
        <taxon>Eukaryota</taxon>
        <taxon>Fungi</taxon>
        <taxon>Dikarya</taxon>
        <taxon>Ascomycota</taxon>
        <taxon>Pezizomycotina</taxon>
        <taxon>Sordariomycetes</taxon>
        <taxon>Hypocreomycetidae</taxon>
        <taxon>Hypocreales</taxon>
        <taxon>Cordycipitaceae</taxon>
        <taxon>Akanthomyces</taxon>
        <taxon>Cordyceps confragosa</taxon>
    </lineage>
</organism>
<name>A0A162N5Q2_CORDF</name>
<comment type="caution">
    <text evidence="2">The sequence shown here is derived from an EMBL/GenBank/DDBJ whole genome shotgun (WGS) entry which is preliminary data.</text>
</comment>
<reference evidence="2 3" key="1">
    <citation type="journal article" date="2016" name="Genome Biol. Evol.">
        <title>Divergent and convergent evolution of fungal pathogenicity.</title>
        <authorList>
            <person name="Shang Y."/>
            <person name="Xiao G."/>
            <person name="Zheng P."/>
            <person name="Cen K."/>
            <person name="Zhan S."/>
            <person name="Wang C."/>
        </authorList>
    </citation>
    <scope>NUCLEOTIDE SEQUENCE [LARGE SCALE GENOMIC DNA]</scope>
    <source>
        <strain evidence="2 3">RCEF 1005</strain>
    </source>
</reference>